<dbReference type="AlphaFoldDB" id="A0AAV4QEZ7"/>
<sequence length="119" mass="14159">MSHGICVSLNGKSHGGVKKHFVHEIHFWKMERLKSKHVRVTCCPLFRTERLKRKQHVTHVLWTCCLASYLLFKQNDWKGNNMLHMFVRSCSRDELFPFQQVIRVHEIDSISELPFHFPS</sequence>
<comment type="caution">
    <text evidence="1">The sequence shown here is derived from an EMBL/GenBank/DDBJ whole genome shotgun (WGS) entry which is preliminary data.</text>
</comment>
<evidence type="ECO:0000313" key="2">
    <source>
        <dbReference type="Proteomes" id="UP001054945"/>
    </source>
</evidence>
<gene>
    <name evidence="1" type="ORF">CEXT_419581</name>
</gene>
<protein>
    <submittedName>
        <fullName evidence="1">Uncharacterized protein</fullName>
    </submittedName>
</protein>
<accession>A0AAV4QEZ7</accession>
<keyword evidence="2" id="KW-1185">Reference proteome</keyword>
<dbReference type="EMBL" id="BPLR01005900">
    <property type="protein sequence ID" value="GIY05928.1"/>
    <property type="molecule type" value="Genomic_DNA"/>
</dbReference>
<name>A0AAV4QEZ7_CAEEX</name>
<proteinExistence type="predicted"/>
<organism evidence="1 2">
    <name type="scientific">Caerostris extrusa</name>
    <name type="common">Bark spider</name>
    <name type="synonym">Caerostris bankana</name>
    <dbReference type="NCBI Taxonomy" id="172846"/>
    <lineage>
        <taxon>Eukaryota</taxon>
        <taxon>Metazoa</taxon>
        <taxon>Ecdysozoa</taxon>
        <taxon>Arthropoda</taxon>
        <taxon>Chelicerata</taxon>
        <taxon>Arachnida</taxon>
        <taxon>Araneae</taxon>
        <taxon>Araneomorphae</taxon>
        <taxon>Entelegynae</taxon>
        <taxon>Araneoidea</taxon>
        <taxon>Araneidae</taxon>
        <taxon>Caerostris</taxon>
    </lineage>
</organism>
<evidence type="ECO:0000313" key="1">
    <source>
        <dbReference type="EMBL" id="GIY05928.1"/>
    </source>
</evidence>
<dbReference type="Proteomes" id="UP001054945">
    <property type="component" value="Unassembled WGS sequence"/>
</dbReference>
<reference evidence="1 2" key="1">
    <citation type="submission" date="2021-06" db="EMBL/GenBank/DDBJ databases">
        <title>Caerostris extrusa draft genome.</title>
        <authorList>
            <person name="Kono N."/>
            <person name="Arakawa K."/>
        </authorList>
    </citation>
    <scope>NUCLEOTIDE SEQUENCE [LARGE SCALE GENOMIC DNA]</scope>
</reference>